<gene>
    <name evidence="1" type="ORF">FN846DRAFT_988889</name>
</gene>
<evidence type="ECO:0000313" key="2">
    <source>
        <dbReference type="Proteomes" id="UP000326924"/>
    </source>
</evidence>
<proteinExistence type="predicted"/>
<dbReference type="OrthoDB" id="2364732at2759"/>
<comment type="caution">
    <text evidence="1">The sequence shown here is derived from an EMBL/GenBank/DDBJ whole genome shotgun (WGS) entry which is preliminary data.</text>
</comment>
<protein>
    <submittedName>
        <fullName evidence="1">Uncharacterized protein</fullName>
    </submittedName>
</protein>
<reference evidence="1 2" key="1">
    <citation type="submission" date="2019-09" db="EMBL/GenBank/DDBJ databases">
        <title>Draft genome of the ectomycorrhizal ascomycete Sphaerosporella brunnea.</title>
        <authorList>
            <consortium name="DOE Joint Genome Institute"/>
            <person name="Benucci G.M."/>
            <person name="Marozzi G."/>
            <person name="Antonielli L."/>
            <person name="Sanchez S."/>
            <person name="Marco P."/>
            <person name="Wang X."/>
            <person name="Falini L.B."/>
            <person name="Barry K."/>
            <person name="Haridas S."/>
            <person name="Lipzen A."/>
            <person name="Labutti K."/>
            <person name="Grigoriev I.V."/>
            <person name="Murat C."/>
            <person name="Martin F."/>
            <person name="Albertini E."/>
            <person name="Donnini D."/>
            <person name="Bonito G."/>
        </authorList>
    </citation>
    <scope>NUCLEOTIDE SEQUENCE [LARGE SCALE GENOMIC DNA]</scope>
    <source>
        <strain evidence="1 2">Sb_GMNB300</strain>
    </source>
</reference>
<dbReference type="EMBL" id="VXIS01000153">
    <property type="protein sequence ID" value="KAA8900490.1"/>
    <property type="molecule type" value="Genomic_DNA"/>
</dbReference>
<evidence type="ECO:0000313" key="1">
    <source>
        <dbReference type="EMBL" id="KAA8900490.1"/>
    </source>
</evidence>
<name>A0A5J5ERG1_9PEZI</name>
<accession>A0A5J5ERG1</accession>
<dbReference type="InParanoid" id="A0A5J5ERG1"/>
<dbReference type="AlphaFoldDB" id="A0A5J5ERG1"/>
<dbReference type="Proteomes" id="UP000326924">
    <property type="component" value="Unassembled WGS sequence"/>
</dbReference>
<keyword evidence="2" id="KW-1185">Reference proteome</keyword>
<organism evidence="1 2">
    <name type="scientific">Sphaerosporella brunnea</name>
    <dbReference type="NCBI Taxonomy" id="1250544"/>
    <lineage>
        <taxon>Eukaryota</taxon>
        <taxon>Fungi</taxon>
        <taxon>Dikarya</taxon>
        <taxon>Ascomycota</taxon>
        <taxon>Pezizomycotina</taxon>
        <taxon>Pezizomycetes</taxon>
        <taxon>Pezizales</taxon>
        <taxon>Pyronemataceae</taxon>
        <taxon>Sphaerosporella</taxon>
    </lineage>
</organism>
<sequence>MYLEPTILAHHLLTILRRSGLIDLQTANKNLFSRPKELFEIPRHGPFARGLPSPEVLQKANYSPILKQMVVSGGRCKQDDLDAFAIADIKKLEENGWVHTETPTNGETEYSFASPLHFWSVQP</sequence>